<feature type="domain" description="HTH cro/C1-type" evidence="1">
    <location>
        <begin position="23"/>
        <end position="77"/>
    </location>
</feature>
<dbReference type="InterPro" id="IPR001387">
    <property type="entry name" value="Cro/C1-type_HTH"/>
</dbReference>
<comment type="caution">
    <text evidence="2">The sequence shown here is derived from an EMBL/GenBank/DDBJ whole genome shotgun (WGS) entry which is preliminary data.</text>
</comment>
<proteinExistence type="predicted"/>
<dbReference type="PROSITE" id="PS50943">
    <property type="entry name" value="HTH_CROC1"/>
    <property type="match status" value="1"/>
</dbReference>
<dbReference type="Gene3D" id="1.10.260.40">
    <property type="entry name" value="lambda repressor-like DNA-binding domains"/>
    <property type="match status" value="1"/>
</dbReference>
<keyword evidence="3" id="KW-1185">Reference proteome</keyword>
<dbReference type="RefSeq" id="WP_331931170.1">
    <property type="nucleotide sequence ID" value="NZ_JBEPLU010000003.1"/>
</dbReference>
<sequence length="161" mass="18415">MSFESDRRQRRKPERDLVLSAILKALRAHCGMTSMQIADAMAMDLRSYQRFEAGEGYLKVERIFRFAAVTDSDPYALLASFRLGTPELAVACADNKFVMLLMEHVRELYDRKGQDVRWLQPHAVVEILEAAFSRLGEEVEAARAFSRKWLEGKDDPNTDGE</sequence>
<evidence type="ECO:0000313" key="3">
    <source>
        <dbReference type="Proteomes" id="UP001549110"/>
    </source>
</evidence>
<dbReference type="CDD" id="cd00093">
    <property type="entry name" value="HTH_XRE"/>
    <property type="match status" value="1"/>
</dbReference>
<dbReference type="InterPro" id="IPR010982">
    <property type="entry name" value="Lambda_DNA-bd_dom_sf"/>
</dbReference>
<accession>A0ABV2EM76</accession>
<protein>
    <submittedName>
        <fullName evidence="2">Transcriptional regulator with XRE-family HTH domain</fullName>
    </submittedName>
</protein>
<dbReference type="Proteomes" id="UP001549110">
    <property type="component" value="Unassembled WGS sequence"/>
</dbReference>
<name>A0ABV2EM76_9CAUL</name>
<dbReference type="EMBL" id="JBEPLU010000003">
    <property type="protein sequence ID" value="MET3528168.1"/>
    <property type="molecule type" value="Genomic_DNA"/>
</dbReference>
<reference evidence="2 3" key="1">
    <citation type="submission" date="2024-06" db="EMBL/GenBank/DDBJ databases">
        <title>Genomic Encyclopedia of Type Strains, Phase IV (KMG-IV): sequencing the most valuable type-strain genomes for metagenomic binning, comparative biology and taxonomic classification.</title>
        <authorList>
            <person name="Goeker M."/>
        </authorList>
    </citation>
    <scope>NUCLEOTIDE SEQUENCE [LARGE SCALE GENOMIC DNA]</scope>
    <source>
        <strain evidence="2 3">DSM 17809</strain>
    </source>
</reference>
<gene>
    <name evidence="2" type="ORF">ABID41_003307</name>
</gene>
<dbReference type="SUPFAM" id="SSF47413">
    <property type="entry name" value="lambda repressor-like DNA-binding domains"/>
    <property type="match status" value="1"/>
</dbReference>
<evidence type="ECO:0000313" key="2">
    <source>
        <dbReference type="EMBL" id="MET3528168.1"/>
    </source>
</evidence>
<organism evidence="2 3">
    <name type="scientific">Phenylobacterium koreense</name>
    <dbReference type="NCBI Taxonomy" id="266125"/>
    <lineage>
        <taxon>Bacteria</taxon>
        <taxon>Pseudomonadati</taxon>
        <taxon>Pseudomonadota</taxon>
        <taxon>Alphaproteobacteria</taxon>
        <taxon>Caulobacterales</taxon>
        <taxon>Caulobacteraceae</taxon>
        <taxon>Phenylobacterium</taxon>
    </lineage>
</organism>
<evidence type="ECO:0000259" key="1">
    <source>
        <dbReference type="PROSITE" id="PS50943"/>
    </source>
</evidence>